<dbReference type="InterPro" id="IPR020904">
    <property type="entry name" value="Sc_DH/Rdtase_CS"/>
</dbReference>
<gene>
    <name evidence="4" type="ORF">GCM10022403_094180</name>
</gene>
<dbReference type="CDD" id="cd05233">
    <property type="entry name" value="SDR_c"/>
    <property type="match status" value="1"/>
</dbReference>
<dbReference type="PANTHER" id="PTHR42760">
    <property type="entry name" value="SHORT-CHAIN DEHYDROGENASES/REDUCTASES FAMILY MEMBER"/>
    <property type="match status" value="1"/>
</dbReference>
<evidence type="ECO:0000256" key="1">
    <source>
        <dbReference type="ARBA" id="ARBA00006484"/>
    </source>
</evidence>
<dbReference type="PANTHER" id="PTHR42760:SF133">
    <property type="entry name" value="3-OXOACYL-[ACYL-CARRIER-PROTEIN] REDUCTASE"/>
    <property type="match status" value="1"/>
</dbReference>
<dbReference type="EMBL" id="BAABDE010000050">
    <property type="protein sequence ID" value="GAA3847631.1"/>
    <property type="molecule type" value="Genomic_DNA"/>
</dbReference>
<evidence type="ECO:0000313" key="5">
    <source>
        <dbReference type="Proteomes" id="UP001501009"/>
    </source>
</evidence>
<dbReference type="PRINTS" id="PR00080">
    <property type="entry name" value="SDRFAMILY"/>
</dbReference>
<feature type="domain" description="Ketoreductase" evidence="3">
    <location>
        <begin position="20"/>
        <end position="193"/>
    </location>
</feature>
<evidence type="ECO:0000259" key="3">
    <source>
        <dbReference type="SMART" id="SM00822"/>
    </source>
</evidence>
<dbReference type="Pfam" id="PF13561">
    <property type="entry name" value="adh_short_C2"/>
    <property type="match status" value="1"/>
</dbReference>
<keyword evidence="5" id="KW-1185">Reference proteome</keyword>
<dbReference type="PROSITE" id="PS00061">
    <property type="entry name" value="ADH_SHORT"/>
    <property type="match status" value="1"/>
</dbReference>
<dbReference type="InterPro" id="IPR002347">
    <property type="entry name" value="SDR_fam"/>
</dbReference>
<comment type="similarity">
    <text evidence="1">Belongs to the short-chain dehydrogenases/reductases (SDR) family.</text>
</comment>
<comment type="caution">
    <text evidence="4">The sequence shown here is derived from an EMBL/GenBank/DDBJ whole genome shotgun (WGS) entry which is preliminary data.</text>
</comment>
<dbReference type="InterPro" id="IPR057326">
    <property type="entry name" value="KR_dom"/>
</dbReference>
<dbReference type="InterPro" id="IPR036291">
    <property type="entry name" value="NAD(P)-bd_dom_sf"/>
</dbReference>
<dbReference type="Gene3D" id="3.40.50.720">
    <property type="entry name" value="NAD(P)-binding Rossmann-like Domain"/>
    <property type="match status" value="1"/>
</dbReference>
<proteinExistence type="inferred from homology"/>
<protein>
    <submittedName>
        <fullName evidence="4">SDR family NAD(P)-dependent oxidoreductase</fullName>
    </submittedName>
</protein>
<name>A0ABP7JL54_9ACTN</name>
<sequence length="257" mass="27348">MKCTLAERLTGHHTRPMETRTALVTGAAQGLGQEFAVALAGRGYRVAGLDLVPQPETAGKVLDYLELVGDVTDEEQVRAGLERVIDQFGALHVVVNNAGVYPAKPFEETTAEDWRRVMRVNLEAPFLVTQAALPYLKAAGWGRIVNIASAAVFTAPPAMVPYVASKTGLIGFTRALAAALGPYDITVNAIAPSMVRTATAERTVGADGGFEFIRDRQAVQRTQEPSDLVSTLLYVVDEGSAFLTGQTLNVSGGSAFL</sequence>
<dbReference type="PRINTS" id="PR00081">
    <property type="entry name" value="GDHRDH"/>
</dbReference>
<organism evidence="4 5">
    <name type="scientific">Streptomyces coacervatus</name>
    <dbReference type="NCBI Taxonomy" id="647381"/>
    <lineage>
        <taxon>Bacteria</taxon>
        <taxon>Bacillati</taxon>
        <taxon>Actinomycetota</taxon>
        <taxon>Actinomycetes</taxon>
        <taxon>Kitasatosporales</taxon>
        <taxon>Streptomycetaceae</taxon>
        <taxon>Streptomyces</taxon>
    </lineage>
</organism>
<reference evidence="5" key="1">
    <citation type="journal article" date="2019" name="Int. J. Syst. Evol. Microbiol.">
        <title>The Global Catalogue of Microorganisms (GCM) 10K type strain sequencing project: providing services to taxonomists for standard genome sequencing and annotation.</title>
        <authorList>
            <consortium name="The Broad Institute Genomics Platform"/>
            <consortium name="The Broad Institute Genome Sequencing Center for Infectious Disease"/>
            <person name="Wu L."/>
            <person name="Ma J."/>
        </authorList>
    </citation>
    <scope>NUCLEOTIDE SEQUENCE [LARGE SCALE GENOMIC DNA]</scope>
    <source>
        <strain evidence="5">JCM 17138</strain>
    </source>
</reference>
<evidence type="ECO:0000313" key="4">
    <source>
        <dbReference type="EMBL" id="GAA3847631.1"/>
    </source>
</evidence>
<keyword evidence="2" id="KW-0560">Oxidoreductase</keyword>
<accession>A0ABP7JL54</accession>
<evidence type="ECO:0000256" key="2">
    <source>
        <dbReference type="ARBA" id="ARBA00023002"/>
    </source>
</evidence>
<dbReference type="Proteomes" id="UP001501009">
    <property type="component" value="Unassembled WGS sequence"/>
</dbReference>
<dbReference type="SUPFAM" id="SSF51735">
    <property type="entry name" value="NAD(P)-binding Rossmann-fold domains"/>
    <property type="match status" value="1"/>
</dbReference>
<dbReference type="SMART" id="SM00822">
    <property type="entry name" value="PKS_KR"/>
    <property type="match status" value="1"/>
</dbReference>